<name>A0A1L7XHB4_9HELO</name>
<evidence type="ECO:0000313" key="4">
    <source>
        <dbReference type="Proteomes" id="UP000184330"/>
    </source>
</evidence>
<dbReference type="EMBL" id="FJOG01000026">
    <property type="protein sequence ID" value="CZR64421.1"/>
    <property type="molecule type" value="Genomic_DNA"/>
</dbReference>
<dbReference type="OrthoDB" id="74764at2759"/>
<evidence type="ECO:0000259" key="2">
    <source>
        <dbReference type="Pfam" id="PF09362"/>
    </source>
</evidence>
<feature type="chain" id="PRO_5012137418" description="DUF1996 domain-containing protein" evidence="1">
    <location>
        <begin position="16"/>
        <end position="366"/>
    </location>
</feature>
<proteinExistence type="predicted"/>
<gene>
    <name evidence="3" type="ORF">PAC_14319</name>
</gene>
<sequence length="366" mass="39251">MFWSALVTLAALAQAMPSPSVESIKYTQDAQAGSTMLRFGCSQITVDRIDPLVNPDLIPSPHMHQIIGGNAFNASIASTDVSTLATCTSCNFADDFSNYWTANLYFKARNGSYKRVPQIPNRSEFSDKFGPQMNAGFIVYYVSDGPKKVTAFKPGFRMLVGDASLRAKVGSGRKSQSCFRCYSGPNFGGDNAAPCADASLDYETLPPKACLGGIRSNILYPTCWDGKNLDTPDHKAHVACPTGGCSTFTGSSTGGACPSTHPVKIPQLMLEIVWDTTAFNNKAEWPADGSQPFLLSTGDTTGYSQHGDYVFGWKADSLQKAMDGGPCMGASCANLPISQVSAAKSCNVPRRYQENADGWLDKLPGF</sequence>
<evidence type="ECO:0000313" key="3">
    <source>
        <dbReference type="EMBL" id="CZR64421.1"/>
    </source>
</evidence>
<keyword evidence="1" id="KW-0732">Signal</keyword>
<organism evidence="3 4">
    <name type="scientific">Phialocephala subalpina</name>
    <dbReference type="NCBI Taxonomy" id="576137"/>
    <lineage>
        <taxon>Eukaryota</taxon>
        <taxon>Fungi</taxon>
        <taxon>Dikarya</taxon>
        <taxon>Ascomycota</taxon>
        <taxon>Pezizomycotina</taxon>
        <taxon>Leotiomycetes</taxon>
        <taxon>Helotiales</taxon>
        <taxon>Mollisiaceae</taxon>
        <taxon>Phialocephala</taxon>
        <taxon>Phialocephala fortinii species complex</taxon>
    </lineage>
</organism>
<feature type="signal peptide" evidence="1">
    <location>
        <begin position="1"/>
        <end position="15"/>
    </location>
</feature>
<accession>A0A1L7XHB4</accession>
<reference evidence="3 4" key="1">
    <citation type="submission" date="2016-03" db="EMBL/GenBank/DDBJ databases">
        <authorList>
            <person name="Ploux O."/>
        </authorList>
    </citation>
    <scope>NUCLEOTIDE SEQUENCE [LARGE SCALE GENOMIC DNA]</scope>
    <source>
        <strain evidence="3 4">UAMH 11012</strain>
    </source>
</reference>
<keyword evidence="4" id="KW-1185">Reference proteome</keyword>
<dbReference type="InterPro" id="IPR018535">
    <property type="entry name" value="DUF1996"/>
</dbReference>
<dbReference type="Proteomes" id="UP000184330">
    <property type="component" value="Unassembled WGS sequence"/>
</dbReference>
<feature type="domain" description="DUF1996" evidence="2">
    <location>
        <begin position="50"/>
        <end position="313"/>
    </location>
</feature>
<dbReference type="STRING" id="576137.A0A1L7XHB4"/>
<evidence type="ECO:0000256" key="1">
    <source>
        <dbReference type="SAM" id="SignalP"/>
    </source>
</evidence>
<protein>
    <recommendedName>
        <fullName evidence="2">DUF1996 domain-containing protein</fullName>
    </recommendedName>
</protein>
<dbReference type="Pfam" id="PF09362">
    <property type="entry name" value="DUF1996"/>
    <property type="match status" value="1"/>
</dbReference>
<dbReference type="AlphaFoldDB" id="A0A1L7XHB4"/>
<dbReference type="PANTHER" id="PTHR43662">
    <property type="match status" value="1"/>
</dbReference>
<dbReference type="PANTHER" id="PTHR43662:SF6">
    <property type="entry name" value="DUF1996 DOMAIN-CONTAINING PROTEIN"/>
    <property type="match status" value="1"/>
</dbReference>